<dbReference type="Pfam" id="PF08281">
    <property type="entry name" value="Sigma70_r4_2"/>
    <property type="match status" value="1"/>
</dbReference>
<accession>A0A1F6TVB4</accession>
<keyword evidence="3" id="KW-0731">Sigma factor</keyword>
<keyword evidence="4" id="KW-0804">Transcription</keyword>
<dbReference type="GO" id="GO:0016987">
    <property type="term" value="F:sigma factor activity"/>
    <property type="evidence" value="ECO:0007669"/>
    <property type="project" value="UniProtKB-KW"/>
</dbReference>
<comment type="similarity">
    <text evidence="1">Belongs to the sigma-70 factor family. ECF subfamily.</text>
</comment>
<dbReference type="STRING" id="1817760.A2151_00085"/>
<dbReference type="EMBL" id="MFSU01000008">
    <property type="protein sequence ID" value="OGI49088.1"/>
    <property type="molecule type" value="Genomic_DNA"/>
</dbReference>
<dbReference type="InterPro" id="IPR013324">
    <property type="entry name" value="RNA_pol_sigma_r3/r4-like"/>
</dbReference>
<dbReference type="Proteomes" id="UP000178885">
    <property type="component" value="Unassembled WGS sequence"/>
</dbReference>
<dbReference type="CDD" id="cd06171">
    <property type="entry name" value="Sigma70_r4"/>
    <property type="match status" value="1"/>
</dbReference>
<evidence type="ECO:0000256" key="1">
    <source>
        <dbReference type="ARBA" id="ARBA00010641"/>
    </source>
</evidence>
<evidence type="ECO:0000313" key="9">
    <source>
        <dbReference type="Proteomes" id="UP000178885"/>
    </source>
</evidence>
<evidence type="ECO:0000256" key="5">
    <source>
        <dbReference type="SAM" id="MobiDB-lite"/>
    </source>
</evidence>
<feature type="domain" description="RNA polymerase sigma factor 70 region 4 type 2" evidence="7">
    <location>
        <begin position="129"/>
        <end position="181"/>
    </location>
</feature>
<comment type="caution">
    <text evidence="8">The sequence shown here is derived from an EMBL/GenBank/DDBJ whole genome shotgun (WGS) entry which is preliminary data.</text>
</comment>
<feature type="region of interest" description="Disordered" evidence="5">
    <location>
        <begin position="190"/>
        <end position="215"/>
    </location>
</feature>
<protein>
    <submittedName>
        <fullName evidence="8">RNA polymerase subunit sigma-24</fullName>
    </submittedName>
</protein>
<sequence>MKSDPEDRAFFEQSVVQLLDRLFGAALRLTRNRADAEDLVAEAVAKAWAQFAALRDRNCFRGWLFRILTNTFLSACRRPHTVSIEALAEAEADCEGEAAFSIFERLHQPFLLWWDGGPEQDFLNKVLREDIERALDALPEAFRLVVVLNDLEGFSYQEIADMLGVPVGTVRSRLSRGRSALQKALWEQARDAGLSAPKPESADPRSVEHTEGGSL</sequence>
<dbReference type="GO" id="GO:0003677">
    <property type="term" value="F:DNA binding"/>
    <property type="evidence" value="ECO:0007669"/>
    <property type="project" value="InterPro"/>
</dbReference>
<keyword evidence="2" id="KW-0805">Transcription regulation</keyword>
<dbReference type="Pfam" id="PF04542">
    <property type="entry name" value="Sigma70_r2"/>
    <property type="match status" value="1"/>
</dbReference>
<dbReference type="SUPFAM" id="SSF88946">
    <property type="entry name" value="Sigma2 domain of RNA polymerase sigma factors"/>
    <property type="match status" value="1"/>
</dbReference>
<dbReference type="InterPro" id="IPR036388">
    <property type="entry name" value="WH-like_DNA-bd_sf"/>
</dbReference>
<evidence type="ECO:0000259" key="7">
    <source>
        <dbReference type="Pfam" id="PF08281"/>
    </source>
</evidence>
<evidence type="ECO:0000259" key="6">
    <source>
        <dbReference type="Pfam" id="PF04542"/>
    </source>
</evidence>
<reference evidence="8 9" key="1">
    <citation type="journal article" date="2016" name="Nat. Commun.">
        <title>Thousands of microbial genomes shed light on interconnected biogeochemical processes in an aquifer system.</title>
        <authorList>
            <person name="Anantharaman K."/>
            <person name="Brown C.T."/>
            <person name="Hug L.A."/>
            <person name="Sharon I."/>
            <person name="Castelle C.J."/>
            <person name="Probst A.J."/>
            <person name="Thomas B.C."/>
            <person name="Singh A."/>
            <person name="Wilkins M.J."/>
            <person name="Karaoz U."/>
            <person name="Brodie E.L."/>
            <person name="Williams K.H."/>
            <person name="Hubbard S.S."/>
            <person name="Banfield J.F."/>
        </authorList>
    </citation>
    <scope>NUCLEOTIDE SEQUENCE [LARGE SCALE GENOMIC DNA]</scope>
</reference>
<dbReference type="PANTHER" id="PTHR43133:SF59">
    <property type="entry name" value="ECF RNA POLYMERASE SIGMA FACTOR SIGR"/>
    <property type="match status" value="1"/>
</dbReference>
<dbReference type="InterPro" id="IPR039425">
    <property type="entry name" value="RNA_pol_sigma-70-like"/>
</dbReference>
<dbReference type="Gene3D" id="1.10.10.10">
    <property type="entry name" value="Winged helix-like DNA-binding domain superfamily/Winged helix DNA-binding domain"/>
    <property type="match status" value="1"/>
</dbReference>
<dbReference type="NCBIfam" id="TIGR02937">
    <property type="entry name" value="sigma70-ECF"/>
    <property type="match status" value="1"/>
</dbReference>
<evidence type="ECO:0000256" key="2">
    <source>
        <dbReference type="ARBA" id="ARBA00023015"/>
    </source>
</evidence>
<gene>
    <name evidence="8" type="ORF">A2151_00085</name>
</gene>
<feature type="compositionally biased region" description="Basic and acidic residues" evidence="5">
    <location>
        <begin position="200"/>
        <end position="215"/>
    </location>
</feature>
<dbReference type="InterPro" id="IPR013249">
    <property type="entry name" value="RNA_pol_sigma70_r4_t2"/>
</dbReference>
<dbReference type="SUPFAM" id="SSF88659">
    <property type="entry name" value="Sigma3 and sigma4 domains of RNA polymerase sigma factors"/>
    <property type="match status" value="1"/>
</dbReference>
<dbReference type="GO" id="GO:0006352">
    <property type="term" value="P:DNA-templated transcription initiation"/>
    <property type="evidence" value="ECO:0007669"/>
    <property type="project" value="InterPro"/>
</dbReference>
<proteinExistence type="inferred from homology"/>
<organism evidence="8 9">
    <name type="scientific">Candidatus Muproteobacteria bacterium RBG_16_65_34</name>
    <dbReference type="NCBI Taxonomy" id="1817760"/>
    <lineage>
        <taxon>Bacteria</taxon>
        <taxon>Pseudomonadati</taxon>
        <taxon>Pseudomonadota</taxon>
        <taxon>Candidatus Muproteobacteria</taxon>
    </lineage>
</organism>
<feature type="domain" description="RNA polymerase sigma-70 region 2" evidence="6">
    <location>
        <begin position="17"/>
        <end position="78"/>
    </location>
</feature>
<evidence type="ECO:0000313" key="8">
    <source>
        <dbReference type="EMBL" id="OGI49088.1"/>
    </source>
</evidence>
<dbReference type="InterPro" id="IPR013325">
    <property type="entry name" value="RNA_pol_sigma_r2"/>
</dbReference>
<dbReference type="InterPro" id="IPR007627">
    <property type="entry name" value="RNA_pol_sigma70_r2"/>
</dbReference>
<dbReference type="Gene3D" id="1.10.1740.10">
    <property type="match status" value="1"/>
</dbReference>
<dbReference type="AlphaFoldDB" id="A0A1F6TVB4"/>
<dbReference type="InterPro" id="IPR014284">
    <property type="entry name" value="RNA_pol_sigma-70_dom"/>
</dbReference>
<name>A0A1F6TVB4_9PROT</name>
<evidence type="ECO:0000256" key="3">
    <source>
        <dbReference type="ARBA" id="ARBA00023082"/>
    </source>
</evidence>
<evidence type="ECO:0000256" key="4">
    <source>
        <dbReference type="ARBA" id="ARBA00023163"/>
    </source>
</evidence>
<dbReference type="PANTHER" id="PTHR43133">
    <property type="entry name" value="RNA POLYMERASE ECF-TYPE SIGMA FACTO"/>
    <property type="match status" value="1"/>
</dbReference>